<feature type="zinc finger region" description="C3H1-type" evidence="4">
    <location>
        <begin position="7"/>
        <end position="33"/>
    </location>
</feature>
<dbReference type="InterPro" id="IPR013083">
    <property type="entry name" value="Znf_RING/FYVE/PHD"/>
</dbReference>
<keyword evidence="8" id="KW-1185">Reference proteome</keyword>
<name>A0AAW2EYD1_9HYME</name>
<dbReference type="InterPro" id="IPR001841">
    <property type="entry name" value="Znf_RING"/>
</dbReference>
<dbReference type="PROSITE" id="PS00518">
    <property type="entry name" value="ZF_RING_1"/>
    <property type="match status" value="1"/>
</dbReference>
<dbReference type="SUPFAM" id="SSF57850">
    <property type="entry name" value="RING/U-box"/>
    <property type="match status" value="1"/>
</dbReference>
<gene>
    <name evidence="7" type="ORF">PUN28_015767</name>
</gene>
<dbReference type="GO" id="GO:0008270">
    <property type="term" value="F:zinc ion binding"/>
    <property type="evidence" value="ECO:0007669"/>
    <property type="project" value="UniProtKB-KW"/>
</dbReference>
<evidence type="ECO:0000256" key="2">
    <source>
        <dbReference type="ARBA" id="ARBA00022771"/>
    </source>
</evidence>
<dbReference type="InterPro" id="IPR000571">
    <property type="entry name" value="Znf_CCCH"/>
</dbReference>
<keyword evidence="3 4" id="KW-0862">Zinc</keyword>
<evidence type="ECO:0008006" key="9">
    <source>
        <dbReference type="Google" id="ProtNLM"/>
    </source>
</evidence>
<dbReference type="Gene3D" id="4.10.1000.10">
    <property type="entry name" value="Zinc finger, CCCH-type"/>
    <property type="match status" value="1"/>
</dbReference>
<proteinExistence type="predicted"/>
<feature type="domain" description="C3H1-type" evidence="6">
    <location>
        <begin position="79"/>
        <end position="105"/>
    </location>
</feature>
<dbReference type="Proteomes" id="UP001430953">
    <property type="component" value="Unassembled WGS sequence"/>
</dbReference>
<dbReference type="EMBL" id="JADYXP020000017">
    <property type="protein sequence ID" value="KAL0107429.1"/>
    <property type="molecule type" value="Genomic_DNA"/>
</dbReference>
<dbReference type="PROSITE" id="PS50103">
    <property type="entry name" value="ZF_C3H1"/>
    <property type="match status" value="2"/>
</dbReference>
<evidence type="ECO:0000313" key="8">
    <source>
        <dbReference type="Proteomes" id="UP001430953"/>
    </source>
</evidence>
<evidence type="ECO:0000256" key="4">
    <source>
        <dbReference type="PROSITE-ProRule" id="PRU00723"/>
    </source>
</evidence>
<dbReference type="Gene3D" id="3.30.40.10">
    <property type="entry name" value="Zinc/RING finger domain, C3HC4 (zinc finger)"/>
    <property type="match status" value="1"/>
</dbReference>
<evidence type="ECO:0000259" key="5">
    <source>
        <dbReference type="PROSITE" id="PS50089"/>
    </source>
</evidence>
<accession>A0AAW2EYD1</accession>
<dbReference type="PROSITE" id="PS50089">
    <property type="entry name" value="ZF_RING_2"/>
    <property type="match status" value="1"/>
</dbReference>
<evidence type="ECO:0000313" key="7">
    <source>
        <dbReference type="EMBL" id="KAL0107429.1"/>
    </source>
</evidence>
<keyword evidence="1 4" id="KW-0479">Metal-binding</keyword>
<sequence length="167" mass="18919">MSYFGQQSKQQMCANYRKGSCNNAACAFVHSYKYCFNYQNTRCTNANCKYLHITSVAQARYETTDVVTNQLRYEVGRTLQNTNICGDYKTGQCSRENCQRRHIWHRDVLDCVVCCDTIVRDTFGAANCGHIFCNTCALKCEGPSQNSNILTVVCPVCRSVGGYEQLH</sequence>
<protein>
    <recommendedName>
        <fullName evidence="9">Zinc finger protein</fullName>
    </recommendedName>
</protein>
<evidence type="ECO:0000259" key="6">
    <source>
        <dbReference type="PROSITE" id="PS50103"/>
    </source>
</evidence>
<dbReference type="InterPro" id="IPR017907">
    <property type="entry name" value="Znf_RING_CS"/>
</dbReference>
<evidence type="ECO:0000256" key="1">
    <source>
        <dbReference type="ARBA" id="ARBA00022723"/>
    </source>
</evidence>
<dbReference type="AlphaFoldDB" id="A0AAW2EYD1"/>
<feature type="domain" description="RING-type" evidence="5">
    <location>
        <begin position="111"/>
        <end position="158"/>
    </location>
</feature>
<organism evidence="7 8">
    <name type="scientific">Cardiocondyla obscurior</name>
    <dbReference type="NCBI Taxonomy" id="286306"/>
    <lineage>
        <taxon>Eukaryota</taxon>
        <taxon>Metazoa</taxon>
        <taxon>Ecdysozoa</taxon>
        <taxon>Arthropoda</taxon>
        <taxon>Hexapoda</taxon>
        <taxon>Insecta</taxon>
        <taxon>Pterygota</taxon>
        <taxon>Neoptera</taxon>
        <taxon>Endopterygota</taxon>
        <taxon>Hymenoptera</taxon>
        <taxon>Apocrita</taxon>
        <taxon>Aculeata</taxon>
        <taxon>Formicoidea</taxon>
        <taxon>Formicidae</taxon>
        <taxon>Myrmicinae</taxon>
        <taxon>Cardiocondyla</taxon>
    </lineage>
</organism>
<evidence type="ECO:0000256" key="3">
    <source>
        <dbReference type="ARBA" id="ARBA00022833"/>
    </source>
</evidence>
<dbReference type="SMART" id="SM00356">
    <property type="entry name" value="ZnF_C3H1"/>
    <property type="match status" value="3"/>
</dbReference>
<keyword evidence="2 4" id="KW-0863">Zinc-finger</keyword>
<comment type="caution">
    <text evidence="7">The sequence shown here is derived from an EMBL/GenBank/DDBJ whole genome shotgun (WGS) entry which is preliminary data.</text>
</comment>
<feature type="zinc finger region" description="C3H1-type" evidence="4">
    <location>
        <begin position="79"/>
        <end position="105"/>
    </location>
</feature>
<reference evidence="7 8" key="1">
    <citation type="submission" date="2023-03" db="EMBL/GenBank/DDBJ databases">
        <title>High recombination rates correlate with genetic variation in Cardiocondyla obscurior ants.</title>
        <authorList>
            <person name="Errbii M."/>
        </authorList>
    </citation>
    <scope>NUCLEOTIDE SEQUENCE [LARGE SCALE GENOMIC DNA]</scope>
    <source>
        <strain evidence="7">Alpha-2009</strain>
        <tissue evidence="7">Whole body</tissue>
    </source>
</reference>
<feature type="domain" description="C3H1-type" evidence="6">
    <location>
        <begin position="7"/>
        <end position="33"/>
    </location>
</feature>